<evidence type="ECO:0000313" key="3">
    <source>
        <dbReference type="Proteomes" id="UP001057375"/>
    </source>
</evidence>
<feature type="region of interest" description="Disordered" evidence="1">
    <location>
        <begin position="334"/>
        <end position="363"/>
    </location>
</feature>
<gene>
    <name evidence="2" type="ORF">ADUPG1_007321</name>
</gene>
<proteinExistence type="predicted"/>
<evidence type="ECO:0000313" key="2">
    <source>
        <dbReference type="EMBL" id="GKT33400.1"/>
    </source>
</evidence>
<reference evidence="2" key="1">
    <citation type="submission" date="2022-03" db="EMBL/GenBank/DDBJ databases">
        <title>Draft genome sequence of Aduncisulcus paluster, a free-living microaerophilic Fornicata.</title>
        <authorList>
            <person name="Yuyama I."/>
            <person name="Kume K."/>
            <person name="Tamura T."/>
            <person name="Inagaki Y."/>
            <person name="Hashimoto T."/>
        </authorList>
    </citation>
    <scope>NUCLEOTIDE SEQUENCE</scope>
    <source>
        <strain evidence="2">NY0171</strain>
    </source>
</reference>
<feature type="compositionally biased region" description="Basic and acidic residues" evidence="1">
    <location>
        <begin position="798"/>
        <end position="841"/>
    </location>
</feature>
<name>A0ABQ5KR02_9EUKA</name>
<feature type="compositionally biased region" description="Polar residues" evidence="1">
    <location>
        <begin position="505"/>
        <end position="514"/>
    </location>
</feature>
<dbReference type="Proteomes" id="UP001057375">
    <property type="component" value="Unassembled WGS sequence"/>
</dbReference>
<feature type="compositionally biased region" description="Low complexity" evidence="1">
    <location>
        <begin position="336"/>
        <end position="348"/>
    </location>
</feature>
<organism evidence="2 3">
    <name type="scientific">Aduncisulcus paluster</name>
    <dbReference type="NCBI Taxonomy" id="2918883"/>
    <lineage>
        <taxon>Eukaryota</taxon>
        <taxon>Metamonada</taxon>
        <taxon>Carpediemonas-like organisms</taxon>
        <taxon>Aduncisulcus</taxon>
    </lineage>
</organism>
<protein>
    <submittedName>
        <fullName evidence="2">Uncharacterized protein</fullName>
    </submittedName>
</protein>
<comment type="caution">
    <text evidence="2">The sequence shown here is derived from an EMBL/GenBank/DDBJ whole genome shotgun (WGS) entry which is preliminary data.</text>
</comment>
<dbReference type="EMBL" id="BQXS01010240">
    <property type="protein sequence ID" value="GKT33400.1"/>
    <property type="molecule type" value="Genomic_DNA"/>
</dbReference>
<evidence type="ECO:0000256" key="1">
    <source>
        <dbReference type="SAM" id="MobiDB-lite"/>
    </source>
</evidence>
<accession>A0ABQ5KR02</accession>
<feature type="compositionally biased region" description="Basic residues" evidence="1">
    <location>
        <begin position="667"/>
        <end position="676"/>
    </location>
</feature>
<feature type="region of interest" description="Disordered" evidence="1">
    <location>
        <begin position="635"/>
        <end position="676"/>
    </location>
</feature>
<feature type="non-terminal residue" evidence="2">
    <location>
        <position position="916"/>
    </location>
</feature>
<feature type="region of interest" description="Disordered" evidence="1">
    <location>
        <begin position="897"/>
        <end position="916"/>
    </location>
</feature>
<feature type="region of interest" description="Disordered" evidence="1">
    <location>
        <begin position="793"/>
        <end position="852"/>
    </location>
</feature>
<sequence length="916" mass="104888">MMDFDCFAHMMQRKKKFSLVITQESDGTSDLEIQMPVSGRSKHFSRMRPSQIITMNKMRKRASKFIKSESLTSMSDIISALLPFTDRQFCKTQFAIELLTLHKNPQKSISLILRLLDDQWRSMKSDIDSFNEKLNQDLLQSWLLTNIFKNIPALTHGKRRIFSSSMKSSFFKHSLNITSIKPFPTIEFTPHLATTLPFSKLPHIEQIIYSRNCCVGWNWTFAEQLLFLICFYFFDNNLQAYRPFFLRLWKVLGRCKKILECIRNAIQFNIPLQALAESIIFEFSPTKHSYKTIPTVINALEPLVNVVRNSEAQGCIISHDFNNDFCAFKQFPKQNSSDSTIPSTTIDSTPHKESSIPSDNASDAVPCGISDSEPIPSVIPHGHPLPLPSSLHPFVSSLSLPPPSFAPSTSFPSLPIFYSFFSHPYLFSDSLISRIRRIMGVRVWEDVLCTREVLWMWSKRGLEKKGEREEYTMRSWCNYQESPSKDKGKDSGSNPSVGASKKGGESSSIPSDNASDAVPCGISDSEPIPSVIPHGHPLPLPSSLHPFVSSLSLPPPSFAPSTSFPSLPIFYSFFSHPYLFSDSLISRIRRIMGVRVWEDVLCTREVLWMWSKRGLEKKGEREEYTMRSWCNYQESPSKDKGKDSGSNPSVGASKKGGESSSVDSGSGKKKQSRTNIKRKYTPPFHVSVSPSSSSSLPALPHPLDMLIEDIELILAVCGKRRGWQCLWSSLTSSDPDRSLVSAAFVDDEVVMVDPNIFSFSPRPISDITMFLRCHKPVMTRLCASIEDEISKSSTQRVIQKEEAEMKRMTERIKREENRKKREEKLQKEEERLKRKAEEKKRREERRKQRKAEVKIEAIKRKEREKEEEILREQQRLLAEQEMLQQWILTGKGRKIRRSSRRCSTELFTEEDSKYGR</sequence>
<feature type="region of interest" description="Disordered" evidence="1">
    <location>
        <begin position="482"/>
        <end position="516"/>
    </location>
</feature>
<keyword evidence="3" id="KW-1185">Reference proteome</keyword>